<evidence type="ECO:0000313" key="2">
    <source>
        <dbReference type="Proteomes" id="UP001149954"/>
    </source>
</evidence>
<keyword evidence="2" id="KW-1185">Reference proteome</keyword>
<dbReference type="OrthoDB" id="4368526at2759"/>
<dbReference type="AlphaFoldDB" id="A0A9X0C7I0"/>
<evidence type="ECO:0000313" key="1">
    <source>
        <dbReference type="EMBL" id="KAJ5505068.1"/>
    </source>
</evidence>
<sequence length="74" mass="8342">MPEAEGAEVLALKGPTVYRMKDRVYAIETYNDLAGIIARPTEDHRHIKEALIKKGFLPGSDNEEPEEKNVFAEE</sequence>
<name>A0A9X0C7I0_9EURO</name>
<gene>
    <name evidence="1" type="ORF">N7463_007942</name>
</gene>
<accession>A0A9X0C7I0</accession>
<reference evidence="1" key="2">
    <citation type="journal article" date="2023" name="IMA Fungus">
        <title>Comparative genomic study of the Penicillium genus elucidates a diverse pangenome and 15 lateral gene transfer events.</title>
        <authorList>
            <person name="Petersen C."/>
            <person name="Sorensen T."/>
            <person name="Nielsen M.R."/>
            <person name="Sondergaard T.E."/>
            <person name="Sorensen J.L."/>
            <person name="Fitzpatrick D.A."/>
            <person name="Frisvad J.C."/>
            <person name="Nielsen K.L."/>
        </authorList>
    </citation>
    <scope>NUCLEOTIDE SEQUENCE</scope>
    <source>
        <strain evidence="1">IBT 29495</strain>
    </source>
</reference>
<protein>
    <submittedName>
        <fullName evidence="1">Uncharacterized protein</fullName>
    </submittedName>
</protein>
<proteinExistence type="predicted"/>
<dbReference type="EMBL" id="JAPWDS010000003">
    <property type="protein sequence ID" value="KAJ5505068.1"/>
    <property type="molecule type" value="Genomic_DNA"/>
</dbReference>
<reference evidence="1" key="1">
    <citation type="submission" date="2022-12" db="EMBL/GenBank/DDBJ databases">
        <authorList>
            <person name="Petersen C."/>
        </authorList>
    </citation>
    <scope>NUCLEOTIDE SEQUENCE</scope>
    <source>
        <strain evidence="1">IBT 29495</strain>
    </source>
</reference>
<organism evidence="1 2">
    <name type="scientific">Penicillium fimorum</name>
    <dbReference type="NCBI Taxonomy" id="1882269"/>
    <lineage>
        <taxon>Eukaryota</taxon>
        <taxon>Fungi</taxon>
        <taxon>Dikarya</taxon>
        <taxon>Ascomycota</taxon>
        <taxon>Pezizomycotina</taxon>
        <taxon>Eurotiomycetes</taxon>
        <taxon>Eurotiomycetidae</taxon>
        <taxon>Eurotiales</taxon>
        <taxon>Aspergillaceae</taxon>
        <taxon>Penicillium</taxon>
    </lineage>
</organism>
<comment type="caution">
    <text evidence="1">The sequence shown here is derived from an EMBL/GenBank/DDBJ whole genome shotgun (WGS) entry which is preliminary data.</text>
</comment>
<dbReference type="Proteomes" id="UP001149954">
    <property type="component" value="Unassembled WGS sequence"/>
</dbReference>